<dbReference type="InterPro" id="IPR036020">
    <property type="entry name" value="WW_dom_sf"/>
</dbReference>
<dbReference type="SUPFAM" id="SSF51045">
    <property type="entry name" value="WW domain"/>
    <property type="match status" value="1"/>
</dbReference>
<dbReference type="Pfam" id="PF01846">
    <property type="entry name" value="FF"/>
    <property type="match status" value="1"/>
</dbReference>
<dbReference type="GO" id="GO:0003712">
    <property type="term" value="F:transcription coregulator activity"/>
    <property type="evidence" value="ECO:0007669"/>
    <property type="project" value="TreeGrafter"/>
</dbReference>
<reference evidence="4 5" key="1">
    <citation type="journal article" date="2018" name="BMC Genomics">
        <title>Comparative genome analyses reveal sequence features reflecting distinct modes of host-adaptation between dicot and monocot powdery mildew.</title>
        <authorList>
            <person name="Wu Y."/>
            <person name="Ma X."/>
            <person name="Pan Z."/>
            <person name="Kale S.D."/>
            <person name="Song Y."/>
            <person name="King H."/>
            <person name="Zhang Q."/>
            <person name="Presley C."/>
            <person name="Deng X."/>
            <person name="Wei C.I."/>
            <person name="Xiao S."/>
        </authorList>
    </citation>
    <scope>NUCLEOTIDE SEQUENCE [LARGE SCALE GENOMIC DNA]</scope>
    <source>
        <strain evidence="4">UCSC1</strain>
    </source>
</reference>
<dbReference type="EMBL" id="MCBR01018290">
    <property type="protein sequence ID" value="RKF58448.1"/>
    <property type="molecule type" value="Genomic_DNA"/>
</dbReference>
<dbReference type="AlphaFoldDB" id="A0A420HLZ4"/>
<dbReference type="Pfam" id="PF00397">
    <property type="entry name" value="WW"/>
    <property type="match status" value="1"/>
</dbReference>
<dbReference type="Gene3D" id="1.10.10.440">
    <property type="entry name" value="FF domain"/>
    <property type="match status" value="1"/>
</dbReference>
<dbReference type="InterPro" id="IPR001202">
    <property type="entry name" value="WW_dom"/>
</dbReference>
<proteinExistence type="predicted"/>
<comment type="caution">
    <text evidence="4">The sequence shown here is derived from an EMBL/GenBank/DDBJ whole genome shotgun (WGS) entry which is preliminary data.</text>
</comment>
<protein>
    <submittedName>
        <fullName evidence="4">Pre-mRNA-splicing factor dre4</fullName>
    </submittedName>
</protein>
<dbReference type="CDD" id="cd00201">
    <property type="entry name" value="WW"/>
    <property type="match status" value="1"/>
</dbReference>
<feature type="compositionally biased region" description="Acidic residues" evidence="2">
    <location>
        <begin position="211"/>
        <end position="221"/>
    </location>
</feature>
<evidence type="ECO:0000259" key="3">
    <source>
        <dbReference type="PROSITE" id="PS50020"/>
    </source>
</evidence>
<dbReference type="SUPFAM" id="SSF81698">
    <property type="entry name" value="FF domain"/>
    <property type="match status" value="1"/>
</dbReference>
<evidence type="ECO:0000313" key="5">
    <source>
        <dbReference type="Proteomes" id="UP000285405"/>
    </source>
</evidence>
<feature type="region of interest" description="Disordered" evidence="2">
    <location>
        <begin position="167"/>
        <end position="237"/>
    </location>
</feature>
<keyword evidence="1" id="KW-0677">Repeat</keyword>
<dbReference type="PANTHER" id="PTHR15377:SF3">
    <property type="entry name" value="WW DOMAIN-CONTAINING PROTEIN"/>
    <property type="match status" value="1"/>
</dbReference>
<feature type="compositionally biased region" description="Polar residues" evidence="2">
    <location>
        <begin position="171"/>
        <end position="196"/>
    </location>
</feature>
<evidence type="ECO:0000256" key="2">
    <source>
        <dbReference type="SAM" id="MobiDB-lite"/>
    </source>
</evidence>
<dbReference type="GO" id="GO:0070063">
    <property type="term" value="F:RNA polymerase binding"/>
    <property type="evidence" value="ECO:0007669"/>
    <property type="project" value="InterPro"/>
</dbReference>
<dbReference type="OrthoDB" id="410044at2759"/>
<feature type="domain" description="WW" evidence="3">
    <location>
        <begin position="12"/>
        <end position="45"/>
    </location>
</feature>
<gene>
    <name evidence="4" type="ORF">GcC1_182039</name>
</gene>
<dbReference type="InterPro" id="IPR002713">
    <property type="entry name" value="FF_domain"/>
</dbReference>
<dbReference type="InterPro" id="IPR045148">
    <property type="entry name" value="TCRG1-like"/>
</dbReference>
<accession>A0A420HLZ4</accession>
<evidence type="ECO:0000256" key="1">
    <source>
        <dbReference type="ARBA" id="ARBA00022737"/>
    </source>
</evidence>
<dbReference type="Proteomes" id="UP000285405">
    <property type="component" value="Unassembled WGS sequence"/>
</dbReference>
<feature type="compositionally biased region" description="Basic and acidic residues" evidence="2">
    <location>
        <begin position="222"/>
        <end position="237"/>
    </location>
</feature>
<dbReference type="GO" id="GO:0005634">
    <property type="term" value="C:nucleus"/>
    <property type="evidence" value="ECO:0007669"/>
    <property type="project" value="TreeGrafter"/>
</dbReference>
<dbReference type="PROSITE" id="PS50020">
    <property type="entry name" value="WW_DOMAIN_2"/>
    <property type="match status" value="1"/>
</dbReference>
<dbReference type="SMART" id="SM00456">
    <property type="entry name" value="WW"/>
    <property type="match status" value="1"/>
</dbReference>
<feature type="compositionally biased region" description="Basic and acidic residues" evidence="2">
    <location>
        <begin position="198"/>
        <end position="210"/>
    </location>
</feature>
<dbReference type="PROSITE" id="PS01159">
    <property type="entry name" value="WW_DOMAIN_1"/>
    <property type="match status" value="1"/>
</dbReference>
<dbReference type="PANTHER" id="PTHR15377">
    <property type="entry name" value="TRANSCRIPTION ELONGATION REGULATOR 1"/>
    <property type="match status" value="1"/>
</dbReference>
<name>A0A420HLZ4_9PEZI</name>
<sequence>MLKSTHIPLAAPPLPSGWTEHKAPSGHSYYYNEAMKLSTYKRPLPDTIAAVLPSFNGPVNNSLLTTNLTQPLGTNPISKLETNGSRICHRENEFEFRSKPRIQRPQPIDKPKSSCTIPGYDNWLLVYTKFGRRFVFNVKKKQSFWRMPDKLKKGILELDQLRIREKASALTRPTQENNNEKSQNLPDSSINNTSECATEDREPDEIHNCEDVETSENEAEEESLHDAGELEKEQTATRVEFDESDIAYQLSAMGEEYGLEPDSFLGENDYGRSTDAVDEASTSLFKSLLDDFNINPFSAWDKLIEDGKLVDDTRYTALPNMKTRKKIWEEWSRDKIKQLREINAKQEDKDPRIDYLAYLQQHATPKLYWPEFKRKHRKAAEMRDPKITDKDREKIYREHINCLKLPQAILKSNLSALLKEQSHHKLNKMTTLDNLPPSVITDVRYISLDPTIRDPLIEAYISTLPLSPEIDKEKISEQSLNDSKDHERYQKALEDRKRCVAKEKSRQRKDLEFGREILREEEEKVGKAMDINHKGLASQLVEIEGKL</sequence>
<organism evidence="4 5">
    <name type="scientific">Golovinomyces cichoracearum</name>
    <dbReference type="NCBI Taxonomy" id="62708"/>
    <lineage>
        <taxon>Eukaryota</taxon>
        <taxon>Fungi</taxon>
        <taxon>Dikarya</taxon>
        <taxon>Ascomycota</taxon>
        <taxon>Pezizomycotina</taxon>
        <taxon>Leotiomycetes</taxon>
        <taxon>Erysiphales</taxon>
        <taxon>Erysiphaceae</taxon>
        <taxon>Golovinomyces</taxon>
    </lineage>
</organism>
<dbReference type="InterPro" id="IPR036517">
    <property type="entry name" value="FF_domain_sf"/>
</dbReference>
<dbReference type="Gene3D" id="2.20.70.10">
    <property type="match status" value="2"/>
</dbReference>
<evidence type="ECO:0000313" key="4">
    <source>
        <dbReference type="EMBL" id="RKF58448.1"/>
    </source>
</evidence>